<dbReference type="PROSITE" id="PS01124">
    <property type="entry name" value="HTH_ARAC_FAMILY_2"/>
    <property type="match status" value="1"/>
</dbReference>
<name>A0A5C4T2C6_9BACL</name>
<dbReference type="InterPro" id="IPR003313">
    <property type="entry name" value="AraC-bd"/>
</dbReference>
<organism evidence="5 6">
    <name type="scientific">Paenibacillus hemerocallicola</name>
    <dbReference type="NCBI Taxonomy" id="1172614"/>
    <lineage>
        <taxon>Bacteria</taxon>
        <taxon>Bacillati</taxon>
        <taxon>Bacillota</taxon>
        <taxon>Bacilli</taxon>
        <taxon>Bacillales</taxon>
        <taxon>Paenibacillaceae</taxon>
        <taxon>Paenibacillus</taxon>
    </lineage>
</organism>
<accession>A0A5C4T2C6</accession>
<dbReference type="InterPro" id="IPR020449">
    <property type="entry name" value="Tscrpt_reg_AraC-type_HTH"/>
</dbReference>
<evidence type="ECO:0000256" key="2">
    <source>
        <dbReference type="ARBA" id="ARBA00023125"/>
    </source>
</evidence>
<dbReference type="InterPro" id="IPR014710">
    <property type="entry name" value="RmlC-like_jellyroll"/>
</dbReference>
<dbReference type="SUPFAM" id="SSF46689">
    <property type="entry name" value="Homeodomain-like"/>
    <property type="match status" value="2"/>
</dbReference>
<keyword evidence="2" id="KW-0238">DNA-binding</keyword>
<reference evidence="5 6" key="1">
    <citation type="submission" date="2019-05" db="EMBL/GenBank/DDBJ databases">
        <title>We sequenced the genome of Paenibacillus hemerocallicola KCTC 33185 for further insight into its adaptation and study the phylogeny of Paenibacillus.</title>
        <authorList>
            <person name="Narsing Rao M.P."/>
        </authorList>
    </citation>
    <scope>NUCLEOTIDE SEQUENCE [LARGE SCALE GENOMIC DNA]</scope>
    <source>
        <strain evidence="5 6">KCTC 33185</strain>
    </source>
</reference>
<dbReference type="InterPro" id="IPR018062">
    <property type="entry name" value="HTH_AraC-typ_CS"/>
</dbReference>
<dbReference type="Proteomes" id="UP000307943">
    <property type="component" value="Unassembled WGS sequence"/>
</dbReference>
<dbReference type="InterPro" id="IPR037923">
    <property type="entry name" value="HTH-like"/>
</dbReference>
<dbReference type="GO" id="GO:0003700">
    <property type="term" value="F:DNA-binding transcription factor activity"/>
    <property type="evidence" value="ECO:0007669"/>
    <property type="project" value="InterPro"/>
</dbReference>
<dbReference type="SMART" id="SM00342">
    <property type="entry name" value="HTH_ARAC"/>
    <property type="match status" value="1"/>
</dbReference>
<dbReference type="PANTHER" id="PTHR43280:SF28">
    <property type="entry name" value="HTH-TYPE TRANSCRIPTIONAL ACTIVATOR RHAS"/>
    <property type="match status" value="1"/>
</dbReference>
<dbReference type="AlphaFoldDB" id="A0A5C4T2C6"/>
<keyword evidence="6" id="KW-1185">Reference proteome</keyword>
<dbReference type="PROSITE" id="PS00041">
    <property type="entry name" value="HTH_ARAC_FAMILY_1"/>
    <property type="match status" value="1"/>
</dbReference>
<proteinExistence type="predicted"/>
<sequence length="290" mass="33116">MYQDSLTHEQFGKSRLPMFVVKSSLSCSYPLHHHNFAELSLVVEGNGTEIVNGKPHLFRKGTVSFLLPHHIHEIRLNSASVVKYNCMFDLNLLFLSPSDRDLANALLKTGMEYPSHYDLDEEQTTHMAKLLESMKREYEDDGFAKESALRSKLMEALLFLLRTPRTTPFASSATVLIETRNHIEEILHFLHVHYQEEITLSLLAERFNRNASYISRAFKQLVGQTLTEYLHTLRVTRAASLLATTSMSITDIAMDVGFDHTRSFTRAFKDVKGTTPKQFRAAHGQRRTGN</sequence>
<dbReference type="PANTHER" id="PTHR43280">
    <property type="entry name" value="ARAC-FAMILY TRANSCRIPTIONAL REGULATOR"/>
    <property type="match status" value="1"/>
</dbReference>
<dbReference type="Pfam" id="PF12833">
    <property type="entry name" value="HTH_18"/>
    <property type="match status" value="1"/>
</dbReference>
<keyword evidence="3" id="KW-0804">Transcription</keyword>
<evidence type="ECO:0000313" key="5">
    <source>
        <dbReference type="EMBL" id="TNJ63211.1"/>
    </source>
</evidence>
<dbReference type="Gene3D" id="2.60.120.10">
    <property type="entry name" value="Jelly Rolls"/>
    <property type="match status" value="1"/>
</dbReference>
<evidence type="ECO:0000256" key="1">
    <source>
        <dbReference type="ARBA" id="ARBA00023015"/>
    </source>
</evidence>
<dbReference type="Pfam" id="PF02311">
    <property type="entry name" value="AraC_binding"/>
    <property type="match status" value="1"/>
</dbReference>
<comment type="caution">
    <text evidence="5">The sequence shown here is derived from an EMBL/GenBank/DDBJ whole genome shotgun (WGS) entry which is preliminary data.</text>
</comment>
<evidence type="ECO:0000313" key="6">
    <source>
        <dbReference type="Proteomes" id="UP000307943"/>
    </source>
</evidence>
<dbReference type="SUPFAM" id="SSF51215">
    <property type="entry name" value="Regulatory protein AraC"/>
    <property type="match status" value="1"/>
</dbReference>
<feature type="domain" description="HTH araC/xylS-type" evidence="4">
    <location>
        <begin position="184"/>
        <end position="282"/>
    </location>
</feature>
<dbReference type="Gene3D" id="1.10.10.60">
    <property type="entry name" value="Homeodomain-like"/>
    <property type="match status" value="2"/>
</dbReference>
<gene>
    <name evidence="5" type="ORF">FE784_26460</name>
</gene>
<keyword evidence="1" id="KW-0805">Transcription regulation</keyword>
<protein>
    <submittedName>
        <fullName evidence="5">Helix-turn-helix domain-containing protein</fullName>
    </submittedName>
</protein>
<dbReference type="GO" id="GO:0043565">
    <property type="term" value="F:sequence-specific DNA binding"/>
    <property type="evidence" value="ECO:0007669"/>
    <property type="project" value="InterPro"/>
</dbReference>
<dbReference type="PRINTS" id="PR00032">
    <property type="entry name" value="HTHARAC"/>
</dbReference>
<evidence type="ECO:0000256" key="3">
    <source>
        <dbReference type="ARBA" id="ARBA00023163"/>
    </source>
</evidence>
<dbReference type="EMBL" id="VDCQ01000046">
    <property type="protein sequence ID" value="TNJ63211.1"/>
    <property type="molecule type" value="Genomic_DNA"/>
</dbReference>
<dbReference type="InterPro" id="IPR018060">
    <property type="entry name" value="HTH_AraC"/>
</dbReference>
<evidence type="ECO:0000259" key="4">
    <source>
        <dbReference type="PROSITE" id="PS01124"/>
    </source>
</evidence>
<dbReference type="InterPro" id="IPR009057">
    <property type="entry name" value="Homeodomain-like_sf"/>
</dbReference>
<dbReference type="OrthoDB" id="9799319at2"/>